<evidence type="ECO:0000256" key="6">
    <source>
        <dbReference type="ARBA" id="ARBA00023098"/>
    </source>
</evidence>
<dbReference type="KEGG" id="bmx:BMS_2833"/>
<evidence type="ECO:0000259" key="8">
    <source>
        <dbReference type="Pfam" id="PF01643"/>
    </source>
</evidence>
<dbReference type="PANTHER" id="PTHR31727">
    <property type="entry name" value="OLEOYL-ACYL CARRIER PROTEIN THIOESTERASE 1, CHLOROPLASTIC"/>
    <property type="match status" value="1"/>
</dbReference>
<dbReference type="GO" id="GO:0016297">
    <property type="term" value="F:fatty acyl-[ACP] hydrolase activity"/>
    <property type="evidence" value="ECO:0007669"/>
    <property type="project" value="InterPro"/>
</dbReference>
<dbReference type="InterPro" id="IPR029069">
    <property type="entry name" value="HotDog_dom_sf"/>
</dbReference>
<accession>E1WY53</accession>
<dbReference type="EMBL" id="FQ312005">
    <property type="protein sequence ID" value="CBW27608.1"/>
    <property type="molecule type" value="Genomic_DNA"/>
</dbReference>
<feature type="domain" description="Acyl-ACP thioesterase N-terminal hotdog" evidence="8">
    <location>
        <begin position="5"/>
        <end position="122"/>
    </location>
</feature>
<keyword evidence="11" id="KW-1185">Reference proteome</keyword>
<keyword evidence="7" id="KW-0275">Fatty acid biosynthesis</keyword>
<feature type="domain" description="Acyl-ACP thioesterase-like C-terminal" evidence="9">
    <location>
        <begin position="154"/>
        <end position="228"/>
    </location>
</feature>
<keyword evidence="5" id="KW-0809">Transit peptide</keyword>
<dbReference type="HOGENOM" id="CLU_045466_2_0_7"/>
<evidence type="ECO:0000256" key="5">
    <source>
        <dbReference type="ARBA" id="ARBA00022946"/>
    </source>
</evidence>
<dbReference type="STRING" id="862908.BMS_2833"/>
<dbReference type="GO" id="GO:0000036">
    <property type="term" value="F:acyl carrier activity"/>
    <property type="evidence" value="ECO:0007669"/>
    <property type="project" value="TreeGrafter"/>
</dbReference>
<dbReference type="Pfam" id="PF20791">
    <property type="entry name" value="Acyl-ACP_TE_C"/>
    <property type="match status" value="1"/>
</dbReference>
<evidence type="ECO:0000256" key="3">
    <source>
        <dbReference type="ARBA" id="ARBA00022801"/>
    </source>
</evidence>
<dbReference type="Gene3D" id="3.10.129.10">
    <property type="entry name" value="Hotdog Thioesterase"/>
    <property type="match status" value="1"/>
</dbReference>
<dbReference type="AlphaFoldDB" id="E1WY53"/>
<dbReference type="InterPro" id="IPR045023">
    <property type="entry name" value="FATA/B"/>
</dbReference>
<dbReference type="Proteomes" id="UP000008963">
    <property type="component" value="Chromosome"/>
</dbReference>
<evidence type="ECO:0000313" key="11">
    <source>
        <dbReference type="Proteomes" id="UP000008963"/>
    </source>
</evidence>
<protein>
    <submittedName>
        <fullName evidence="10">Acyl-acyl carrier protein thioesterase</fullName>
    </submittedName>
</protein>
<evidence type="ECO:0000256" key="4">
    <source>
        <dbReference type="ARBA" id="ARBA00022832"/>
    </source>
</evidence>
<evidence type="ECO:0000313" key="10">
    <source>
        <dbReference type="EMBL" id="CBW27608.1"/>
    </source>
</evidence>
<sequence>MKSPVFKKKYQVSISNVNINKRLGLFGLLGYLQDIATLHAEIAGFGLDEMISSNSFWVLVRQEIRMNKFPKWNDEIEIQTWSRTPQGMYAFREFEFFLNDEKVGSCSTAWMILSGDTRRIKKPDFPIEKINPRLDSLLDYCAERIKVLDNFELVNEIKVRISDLDLNMHVNNTKYTQWVLDSIPIELHKSAKLRNYQINFLKEAHLGDEIDIYRASSAKDESAHDTQFKGIRRSDQSTIFYVNIIADT</sequence>
<evidence type="ECO:0000256" key="1">
    <source>
        <dbReference type="ARBA" id="ARBA00006500"/>
    </source>
</evidence>
<dbReference type="Pfam" id="PF01643">
    <property type="entry name" value="Acyl-ACP_TE"/>
    <property type="match status" value="1"/>
</dbReference>
<dbReference type="OrthoDB" id="5290276at2"/>
<proteinExistence type="inferred from homology"/>
<evidence type="ECO:0000256" key="7">
    <source>
        <dbReference type="ARBA" id="ARBA00023160"/>
    </source>
</evidence>
<organism evidence="10 11">
    <name type="scientific">Halobacteriovorax marinus (strain ATCC BAA-682 / DSM 15412 / SJ)</name>
    <name type="common">Bacteriovorax marinus</name>
    <dbReference type="NCBI Taxonomy" id="862908"/>
    <lineage>
        <taxon>Bacteria</taxon>
        <taxon>Pseudomonadati</taxon>
        <taxon>Bdellovibrionota</taxon>
        <taxon>Bacteriovoracia</taxon>
        <taxon>Bacteriovoracales</taxon>
        <taxon>Halobacteriovoraceae</taxon>
        <taxon>Halobacteriovorax</taxon>
    </lineage>
</organism>
<reference evidence="11" key="1">
    <citation type="journal article" date="2013" name="ISME J.">
        <title>A small predatory core genome in the divergent marine Bacteriovorax marinus SJ and the terrestrial Bdellovibrio bacteriovorus.</title>
        <authorList>
            <person name="Crossman L.C."/>
            <person name="Chen H."/>
            <person name="Cerdeno-Tarraga A.M."/>
            <person name="Brooks K."/>
            <person name="Quail M.A."/>
            <person name="Pineiro S.A."/>
            <person name="Hobley L."/>
            <person name="Sockett R.E."/>
            <person name="Bentley S.D."/>
            <person name="Parkhill J."/>
            <person name="Williams H.N."/>
            <person name="Stine O.C."/>
        </authorList>
    </citation>
    <scope>NUCLEOTIDE SEQUENCE [LARGE SCALE GENOMIC DNA]</scope>
    <source>
        <strain evidence="11">ATCC BAA-682 / DSM 15412 / SJ</strain>
    </source>
</reference>
<name>E1WY53_HALMS</name>
<dbReference type="SUPFAM" id="SSF54637">
    <property type="entry name" value="Thioesterase/thiol ester dehydrase-isomerase"/>
    <property type="match status" value="2"/>
</dbReference>
<evidence type="ECO:0000259" key="9">
    <source>
        <dbReference type="Pfam" id="PF20791"/>
    </source>
</evidence>
<keyword evidence="4" id="KW-0276">Fatty acid metabolism</keyword>
<gene>
    <name evidence="10" type="ordered locus">BMS_2833</name>
</gene>
<keyword evidence="6" id="KW-0443">Lipid metabolism</keyword>
<dbReference type="eggNOG" id="COG3884">
    <property type="taxonomic scope" value="Bacteria"/>
</dbReference>
<comment type="similarity">
    <text evidence="1">Belongs to the acyl-ACP thioesterase family.</text>
</comment>
<dbReference type="InterPro" id="IPR002864">
    <property type="entry name" value="Acyl-ACP_thioesterase_NHD"/>
</dbReference>
<dbReference type="PANTHER" id="PTHR31727:SF6">
    <property type="entry name" value="OLEOYL-ACYL CARRIER PROTEIN THIOESTERASE 1, CHLOROPLASTIC"/>
    <property type="match status" value="1"/>
</dbReference>
<dbReference type="PATRIC" id="fig|862908.3.peg.2709"/>
<keyword evidence="2" id="KW-0444">Lipid biosynthesis</keyword>
<evidence type="ECO:0000256" key="2">
    <source>
        <dbReference type="ARBA" id="ARBA00022516"/>
    </source>
</evidence>
<dbReference type="RefSeq" id="WP_014245382.1">
    <property type="nucleotide sequence ID" value="NC_016620.1"/>
</dbReference>
<dbReference type="InterPro" id="IPR049427">
    <property type="entry name" value="Acyl-ACP_TE_C"/>
</dbReference>
<keyword evidence="3" id="KW-0378">Hydrolase</keyword>